<dbReference type="FunFam" id="3.30.1150.10:FF:000002">
    <property type="entry name" value="Energy transducer TonB"/>
    <property type="match status" value="1"/>
</dbReference>
<dbReference type="NCBIfam" id="TIGR01352">
    <property type="entry name" value="tonB_Cterm"/>
    <property type="match status" value="1"/>
</dbReference>
<feature type="transmembrane region" description="Helical" evidence="11">
    <location>
        <begin position="16"/>
        <end position="36"/>
    </location>
</feature>
<keyword evidence="7" id="KW-0653">Protein transport</keyword>
<organism evidence="13 14">
    <name type="scientific">Segatella copri</name>
    <dbReference type="NCBI Taxonomy" id="165179"/>
    <lineage>
        <taxon>Bacteria</taxon>
        <taxon>Pseudomonadati</taxon>
        <taxon>Bacteroidota</taxon>
        <taxon>Bacteroidia</taxon>
        <taxon>Bacteroidales</taxon>
        <taxon>Prevotellaceae</taxon>
        <taxon>Segatella</taxon>
    </lineage>
</organism>
<comment type="caution">
    <text evidence="13">The sequence shown here is derived from an EMBL/GenBank/DDBJ whole genome shotgun (WGS) entry which is preliminary data.</text>
</comment>
<dbReference type="GO" id="GO:0015031">
    <property type="term" value="P:protein transport"/>
    <property type="evidence" value="ECO:0007669"/>
    <property type="project" value="UniProtKB-KW"/>
</dbReference>
<reference evidence="13 14" key="1">
    <citation type="submission" date="2019-09" db="EMBL/GenBank/DDBJ databases">
        <title>Distinct polysaccharide growth profiles of human intestinal Prevotella copri isolates.</title>
        <authorList>
            <person name="Fehlner-Peach H."/>
            <person name="Magnabosco C."/>
            <person name="Raghavan V."/>
            <person name="Scher J.U."/>
            <person name="Tett A."/>
            <person name="Cox L.M."/>
            <person name="Gottsegen C."/>
            <person name="Watters A."/>
            <person name="Wiltshire- Gordon J.D."/>
            <person name="Segata N."/>
            <person name="Bonneau R."/>
            <person name="Littman D.R."/>
        </authorList>
    </citation>
    <scope>NUCLEOTIDE SEQUENCE [LARGE SCALE GENOMIC DNA]</scope>
    <source>
        <strain evidence="14">iAA917</strain>
    </source>
</reference>
<dbReference type="GO" id="GO:0031992">
    <property type="term" value="F:energy transducer activity"/>
    <property type="evidence" value="ECO:0007669"/>
    <property type="project" value="TreeGrafter"/>
</dbReference>
<comment type="subcellular location">
    <subcellularLocation>
        <location evidence="1">Cell inner membrane</location>
        <topology evidence="1">Single-pass membrane protein</topology>
        <orientation evidence="1">Periplasmic side</orientation>
    </subcellularLocation>
</comment>
<feature type="compositionally biased region" description="Polar residues" evidence="10">
    <location>
        <begin position="90"/>
        <end position="99"/>
    </location>
</feature>
<gene>
    <name evidence="13" type="ORF">F7D25_02995</name>
</gene>
<evidence type="ECO:0000256" key="4">
    <source>
        <dbReference type="ARBA" id="ARBA00022475"/>
    </source>
</evidence>
<keyword evidence="4" id="KW-1003">Cell membrane</keyword>
<dbReference type="Pfam" id="PF03544">
    <property type="entry name" value="TonB_C"/>
    <property type="match status" value="1"/>
</dbReference>
<keyword evidence="9 11" id="KW-0472">Membrane</keyword>
<dbReference type="EMBL" id="VZAH01000030">
    <property type="protein sequence ID" value="MQP13399.1"/>
    <property type="molecule type" value="Genomic_DNA"/>
</dbReference>
<dbReference type="SUPFAM" id="SSF74653">
    <property type="entry name" value="TolA/TonB C-terminal domain"/>
    <property type="match status" value="1"/>
</dbReference>
<dbReference type="GO" id="GO:0098797">
    <property type="term" value="C:plasma membrane protein complex"/>
    <property type="evidence" value="ECO:0007669"/>
    <property type="project" value="TreeGrafter"/>
</dbReference>
<dbReference type="AlphaFoldDB" id="A0A6G1VIZ4"/>
<dbReference type="RefSeq" id="WP_367383577.1">
    <property type="nucleotide sequence ID" value="NZ_VZAH01000030.1"/>
</dbReference>
<dbReference type="Gene3D" id="3.30.1150.10">
    <property type="match status" value="1"/>
</dbReference>
<dbReference type="GO" id="GO:0055085">
    <property type="term" value="P:transmembrane transport"/>
    <property type="evidence" value="ECO:0007669"/>
    <property type="project" value="InterPro"/>
</dbReference>
<keyword evidence="8 11" id="KW-1133">Transmembrane helix</keyword>
<evidence type="ECO:0000256" key="8">
    <source>
        <dbReference type="ARBA" id="ARBA00022989"/>
    </source>
</evidence>
<evidence type="ECO:0000256" key="5">
    <source>
        <dbReference type="ARBA" id="ARBA00022519"/>
    </source>
</evidence>
<feature type="region of interest" description="Disordered" evidence="10">
    <location>
        <begin position="78"/>
        <end position="99"/>
    </location>
</feature>
<evidence type="ECO:0000259" key="12">
    <source>
        <dbReference type="PROSITE" id="PS52015"/>
    </source>
</evidence>
<evidence type="ECO:0000256" key="10">
    <source>
        <dbReference type="SAM" id="MobiDB-lite"/>
    </source>
</evidence>
<protein>
    <submittedName>
        <fullName evidence="13">Energy transducer TonB</fullName>
    </submittedName>
</protein>
<feature type="domain" description="TonB C-terminal" evidence="12">
    <location>
        <begin position="156"/>
        <end position="245"/>
    </location>
</feature>
<evidence type="ECO:0000256" key="1">
    <source>
        <dbReference type="ARBA" id="ARBA00004383"/>
    </source>
</evidence>
<comment type="similarity">
    <text evidence="2">Belongs to the TonB family.</text>
</comment>
<keyword evidence="6 11" id="KW-0812">Transmembrane</keyword>
<evidence type="ECO:0000256" key="3">
    <source>
        <dbReference type="ARBA" id="ARBA00022448"/>
    </source>
</evidence>
<keyword evidence="5" id="KW-0997">Cell inner membrane</keyword>
<dbReference type="PROSITE" id="PS52015">
    <property type="entry name" value="TONB_CTD"/>
    <property type="match status" value="1"/>
</dbReference>
<dbReference type="Proteomes" id="UP000477980">
    <property type="component" value="Unassembled WGS sequence"/>
</dbReference>
<dbReference type="PANTHER" id="PTHR33446:SF2">
    <property type="entry name" value="PROTEIN TONB"/>
    <property type="match status" value="1"/>
</dbReference>
<evidence type="ECO:0000256" key="11">
    <source>
        <dbReference type="SAM" id="Phobius"/>
    </source>
</evidence>
<evidence type="ECO:0000256" key="7">
    <source>
        <dbReference type="ARBA" id="ARBA00022927"/>
    </source>
</evidence>
<sequence length="245" mass="26944">MEIKKSDRAQLEDKRVTFFLLGLLIAFTLLFVGLQYSRNPQGDDDWAENFEDLSQDMEMSTPPDQKDMVSAEAMAKAPASQAITQEVKPTEQQMVKKTPEKISTTTSKLVIGDGSGVVEGADVKEAAPETAVDPADTQAEAPIKFTVVQKIPEFPGGWSAFMQWLTKNLKYPQVAQNNKVQGTVVVTFIVNKDGSIANTKVSTSVDAALDAEALRVMKMMPKWKPGMDKNKVCRTMIAIPVVFQL</sequence>
<dbReference type="InterPro" id="IPR051045">
    <property type="entry name" value="TonB-dependent_transducer"/>
</dbReference>
<dbReference type="InterPro" id="IPR006260">
    <property type="entry name" value="TonB/TolA_C"/>
</dbReference>
<evidence type="ECO:0000256" key="6">
    <source>
        <dbReference type="ARBA" id="ARBA00022692"/>
    </source>
</evidence>
<evidence type="ECO:0000313" key="14">
    <source>
        <dbReference type="Proteomes" id="UP000477980"/>
    </source>
</evidence>
<dbReference type="PANTHER" id="PTHR33446">
    <property type="entry name" value="PROTEIN TONB-RELATED"/>
    <property type="match status" value="1"/>
</dbReference>
<accession>A0A6G1VIZ4</accession>
<evidence type="ECO:0000256" key="2">
    <source>
        <dbReference type="ARBA" id="ARBA00006555"/>
    </source>
</evidence>
<keyword evidence="3" id="KW-0813">Transport</keyword>
<proteinExistence type="inferred from homology"/>
<evidence type="ECO:0000313" key="13">
    <source>
        <dbReference type="EMBL" id="MQP13399.1"/>
    </source>
</evidence>
<name>A0A6G1VIZ4_9BACT</name>
<evidence type="ECO:0000256" key="9">
    <source>
        <dbReference type="ARBA" id="ARBA00023136"/>
    </source>
</evidence>
<dbReference type="InterPro" id="IPR037682">
    <property type="entry name" value="TonB_C"/>
</dbReference>